<reference evidence="1 2" key="1">
    <citation type="journal article" date="2019" name="Commun. Biol.">
        <title>The bagworm genome reveals a unique fibroin gene that provides high tensile strength.</title>
        <authorList>
            <person name="Kono N."/>
            <person name="Nakamura H."/>
            <person name="Ohtoshi R."/>
            <person name="Tomita M."/>
            <person name="Numata K."/>
            <person name="Arakawa K."/>
        </authorList>
    </citation>
    <scope>NUCLEOTIDE SEQUENCE [LARGE SCALE GENOMIC DNA]</scope>
</reference>
<dbReference type="Proteomes" id="UP000299102">
    <property type="component" value="Unassembled WGS sequence"/>
</dbReference>
<evidence type="ECO:0000313" key="2">
    <source>
        <dbReference type="Proteomes" id="UP000299102"/>
    </source>
</evidence>
<organism evidence="1 2">
    <name type="scientific">Eumeta variegata</name>
    <name type="common">Bagworm moth</name>
    <name type="synonym">Eumeta japonica</name>
    <dbReference type="NCBI Taxonomy" id="151549"/>
    <lineage>
        <taxon>Eukaryota</taxon>
        <taxon>Metazoa</taxon>
        <taxon>Ecdysozoa</taxon>
        <taxon>Arthropoda</taxon>
        <taxon>Hexapoda</taxon>
        <taxon>Insecta</taxon>
        <taxon>Pterygota</taxon>
        <taxon>Neoptera</taxon>
        <taxon>Endopterygota</taxon>
        <taxon>Lepidoptera</taxon>
        <taxon>Glossata</taxon>
        <taxon>Ditrysia</taxon>
        <taxon>Tineoidea</taxon>
        <taxon>Psychidae</taxon>
        <taxon>Oiketicinae</taxon>
        <taxon>Eumeta</taxon>
    </lineage>
</organism>
<gene>
    <name evidence="1" type="ORF">EVAR_50776_1</name>
</gene>
<protein>
    <submittedName>
        <fullName evidence="1">Uncharacterized protein</fullName>
    </submittedName>
</protein>
<dbReference type="EMBL" id="BGZK01000645">
    <property type="protein sequence ID" value="GBP54363.1"/>
    <property type="molecule type" value="Genomic_DNA"/>
</dbReference>
<name>A0A4C1WTZ5_EUMVA</name>
<evidence type="ECO:0000313" key="1">
    <source>
        <dbReference type="EMBL" id="GBP54363.1"/>
    </source>
</evidence>
<keyword evidence="2" id="KW-1185">Reference proteome</keyword>
<comment type="caution">
    <text evidence="1">The sequence shown here is derived from an EMBL/GenBank/DDBJ whole genome shotgun (WGS) entry which is preliminary data.</text>
</comment>
<accession>A0A4C1WTZ5</accession>
<sequence length="150" mass="17344">MKNANSLGKSDCMALNGHFLGMLNSLRSLEFRVRTHPYSFHVWMSVRAYVDTRKRMRVNKPYGIGLNRRVHAVAVNRRLTSCAALFIIIRRWRLARTQHEAEDTPPVLFENAAQKRVILLSYSSTTDFGLSVGGKLMTFCRRLCYCFTRK</sequence>
<dbReference type="AlphaFoldDB" id="A0A4C1WTZ5"/>
<proteinExistence type="predicted"/>